<keyword evidence="3" id="KW-1185">Reference proteome</keyword>
<proteinExistence type="predicted"/>
<evidence type="ECO:0000256" key="1">
    <source>
        <dbReference type="SAM" id="MobiDB-lite"/>
    </source>
</evidence>
<protein>
    <submittedName>
        <fullName evidence="2">Uncharacterized protein</fullName>
    </submittedName>
</protein>
<organism evidence="2 3">
    <name type="scientific">Haematococcus lacustris</name>
    <name type="common">Green alga</name>
    <name type="synonym">Haematococcus pluvialis</name>
    <dbReference type="NCBI Taxonomy" id="44745"/>
    <lineage>
        <taxon>Eukaryota</taxon>
        <taxon>Viridiplantae</taxon>
        <taxon>Chlorophyta</taxon>
        <taxon>core chlorophytes</taxon>
        <taxon>Chlorophyceae</taxon>
        <taxon>CS clade</taxon>
        <taxon>Chlamydomonadales</taxon>
        <taxon>Haematococcaceae</taxon>
        <taxon>Haematococcus</taxon>
    </lineage>
</organism>
<feature type="compositionally biased region" description="Basic and acidic residues" evidence="1">
    <location>
        <begin position="68"/>
        <end position="78"/>
    </location>
</feature>
<dbReference type="AlphaFoldDB" id="A0A6A0A9P0"/>
<reference evidence="2 3" key="1">
    <citation type="submission" date="2020-02" db="EMBL/GenBank/DDBJ databases">
        <title>Draft genome sequence of Haematococcus lacustris strain NIES-144.</title>
        <authorList>
            <person name="Morimoto D."/>
            <person name="Nakagawa S."/>
            <person name="Yoshida T."/>
            <person name="Sawayama S."/>
        </authorList>
    </citation>
    <scope>NUCLEOTIDE SEQUENCE [LARGE SCALE GENOMIC DNA]</scope>
    <source>
        <strain evidence="2 3">NIES-144</strain>
    </source>
</reference>
<dbReference type="Proteomes" id="UP000485058">
    <property type="component" value="Unassembled WGS sequence"/>
</dbReference>
<sequence length="303" mass="32137">MKGIDDRMSCLFSNAIEATAAVTAKPRRSRVNQHHGQLPFKLSRQVQPRERLYQVSHPAAVPPIETLPKLDKGGDRCRPTLRPLHQPRPPPPAQAPPAQPPPAQAPPLPAAPGPAPRPQAPQGAGGWTGTPTGASTSNALGRACSAPWSCVAMRAWRLCPPLARSTSRATSASMTGCPRAGRGCTGLQSTGGALMAGPATMHRPYGQGELAPGKSAIGVGFVVIKGATEVLFGCSRGTVTALTMLDSVLDMTNMHQVHSDHDVRQTRYAELLIMGHWHGHGMGHWVMGPWHGPCTCKNVDVYL</sequence>
<evidence type="ECO:0000313" key="3">
    <source>
        <dbReference type="Proteomes" id="UP000485058"/>
    </source>
</evidence>
<accession>A0A6A0A9P0</accession>
<feature type="region of interest" description="Disordered" evidence="1">
    <location>
        <begin position="22"/>
        <end position="134"/>
    </location>
</feature>
<gene>
    <name evidence="2" type="ORF">HaLaN_27324</name>
</gene>
<comment type="caution">
    <text evidence="2">The sequence shown here is derived from an EMBL/GenBank/DDBJ whole genome shotgun (WGS) entry which is preliminary data.</text>
</comment>
<feature type="compositionally biased region" description="Pro residues" evidence="1">
    <location>
        <begin position="86"/>
        <end position="119"/>
    </location>
</feature>
<evidence type="ECO:0000313" key="2">
    <source>
        <dbReference type="EMBL" id="GFH28777.1"/>
    </source>
</evidence>
<dbReference type="EMBL" id="BLLF01004032">
    <property type="protein sequence ID" value="GFH28777.1"/>
    <property type="molecule type" value="Genomic_DNA"/>
</dbReference>
<name>A0A6A0A9P0_HAELA</name>